<name>B7FRX8_PHATC</name>
<keyword evidence="4 6" id="KW-1133">Transmembrane helix</keyword>
<keyword evidence="7" id="KW-0732">Signal</keyword>
<feature type="transmembrane region" description="Helical" evidence="6">
    <location>
        <begin position="290"/>
        <end position="307"/>
    </location>
</feature>
<evidence type="ECO:0000256" key="6">
    <source>
        <dbReference type="SAM" id="Phobius"/>
    </source>
</evidence>
<evidence type="ECO:0000256" key="3">
    <source>
        <dbReference type="ARBA" id="ARBA00022692"/>
    </source>
</evidence>
<feature type="transmembrane region" description="Helical" evidence="6">
    <location>
        <begin position="245"/>
        <end position="262"/>
    </location>
</feature>
<feature type="transmembrane region" description="Helical" evidence="6">
    <location>
        <begin position="128"/>
        <end position="149"/>
    </location>
</feature>
<dbReference type="GeneID" id="7197395"/>
<keyword evidence="9" id="KW-1185">Reference proteome</keyword>
<dbReference type="HOGENOM" id="CLU_033863_22_1_1"/>
<dbReference type="InParanoid" id="B7FRX8"/>
<feature type="transmembrane region" description="Helical" evidence="6">
    <location>
        <begin position="319"/>
        <end position="342"/>
    </location>
</feature>
<feature type="transmembrane region" description="Helical" evidence="6">
    <location>
        <begin position="97"/>
        <end position="116"/>
    </location>
</feature>
<evidence type="ECO:0000256" key="7">
    <source>
        <dbReference type="SAM" id="SignalP"/>
    </source>
</evidence>
<dbReference type="OrthoDB" id="2017960at2759"/>
<proteinExistence type="predicted"/>
<keyword evidence="3 6" id="KW-0812">Transmembrane</keyword>
<comment type="subcellular location">
    <subcellularLocation>
        <location evidence="1">Cell membrane</location>
        <topology evidence="1">Multi-pass membrane protein</topology>
    </subcellularLocation>
</comment>
<evidence type="ECO:0000256" key="1">
    <source>
        <dbReference type="ARBA" id="ARBA00004651"/>
    </source>
</evidence>
<dbReference type="Proteomes" id="UP000000759">
    <property type="component" value="Chromosome 2"/>
</dbReference>
<organism evidence="8 9">
    <name type="scientific">Phaeodactylum tricornutum (strain CCAP 1055/1)</name>
    <dbReference type="NCBI Taxonomy" id="556484"/>
    <lineage>
        <taxon>Eukaryota</taxon>
        <taxon>Sar</taxon>
        <taxon>Stramenopiles</taxon>
        <taxon>Ochrophyta</taxon>
        <taxon>Bacillariophyta</taxon>
        <taxon>Bacillariophyceae</taxon>
        <taxon>Bacillariophycidae</taxon>
        <taxon>Naviculales</taxon>
        <taxon>Phaeodactylaceae</taxon>
        <taxon>Phaeodactylum</taxon>
    </lineage>
</organism>
<evidence type="ECO:0000313" key="8">
    <source>
        <dbReference type="EMBL" id="EEC50691.1"/>
    </source>
</evidence>
<dbReference type="PANTHER" id="PTHR42920:SF5">
    <property type="entry name" value="EAMA DOMAIN-CONTAINING PROTEIN"/>
    <property type="match status" value="1"/>
</dbReference>
<evidence type="ECO:0000313" key="9">
    <source>
        <dbReference type="Proteomes" id="UP000000759"/>
    </source>
</evidence>
<dbReference type="GO" id="GO:0005886">
    <property type="term" value="C:plasma membrane"/>
    <property type="evidence" value="ECO:0007669"/>
    <property type="project" value="UniProtKB-SubCell"/>
</dbReference>
<dbReference type="AlphaFoldDB" id="B7FRX8"/>
<dbReference type="KEGG" id="pti:PHATRDRAFT_43342"/>
<sequence>MSSFKRQISLCHFLLITLLGSESAAEAFATKAQLVPSTRARNARHHATVPVLLRSIREDSAEITKQPGSSDSGRIGFEDSAVSRYLQSKLAVTDETVGLLVLLTVPVVWGTYVPVVRFLYEIDPPIPGFVFSVCYFALASLTTLSMLAFGNTNELFRSQPTNSEPIGSLGREEDYPETSAVFDMPILGGLELGGYLFLGNCLQVVGLKTVSADTAGFLVQLTTILVPLFSAITAGNLFSVSARTWIACLIALGGITIMGIDLPERVDSLTSLLASFSTPTVVPSLAQGEYLILAAAVSYTMHVVRLGQYARYTTPLKLAAAKATVETVLSGLLVLVLVLVAGDGSSTATGVLGYAQGAGREITAFFADVQERMAEGTLATSSIQKAVGATMWAGWVSTAYVVYAQSFGQQRVGASNANLIYSLQPIFTALFARRIDPLGGLAGCLGPFDE</sequence>
<dbReference type="EMBL" id="CM000606">
    <property type="protein sequence ID" value="EEC50691.1"/>
    <property type="molecule type" value="Genomic_DNA"/>
</dbReference>
<reference evidence="8 9" key="1">
    <citation type="journal article" date="2008" name="Nature">
        <title>The Phaeodactylum genome reveals the evolutionary history of diatom genomes.</title>
        <authorList>
            <person name="Bowler C."/>
            <person name="Allen A.E."/>
            <person name="Badger J.H."/>
            <person name="Grimwood J."/>
            <person name="Jabbari K."/>
            <person name="Kuo A."/>
            <person name="Maheswari U."/>
            <person name="Martens C."/>
            <person name="Maumus F."/>
            <person name="Otillar R.P."/>
            <person name="Rayko E."/>
            <person name="Salamov A."/>
            <person name="Vandepoele K."/>
            <person name="Beszteri B."/>
            <person name="Gruber A."/>
            <person name="Heijde M."/>
            <person name="Katinka M."/>
            <person name="Mock T."/>
            <person name="Valentin K."/>
            <person name="Verret F."/>
            <person name="Berges J.A."/>
            <person name="Brownlee C."/>
            <person name="Cadoret J.P."/>
            <person name="Chiovitti A."/>
            <person name="Choi C.J."/>
            <person name="Coesel S."/>
            <person name="De Martino A."/>
            <person name="Detter J.C."/>
            <person name="Durkin C."/>
            <person name="Falciatore A."/>
            <person name="Fournet J."/>
            <person name="Haruta M."/>
            <person name="Huysman M.J."/>
            <person name="Jenkins B.D."/>
            <person name="Jiroutova K."/>
            <person name="Jorgensen R.E."/>
            <person name="Joubert Y."/>
            <person name="Kaplan A."/>
            <person name="Kroger N."/>
            <person name="Kroth P.G."/>
            <person name="La Roche J."/>
            <person name="Lindquist E."/>
            <person name="Lommer M."/>
            <person name="Martin-Jezequel V."/>
            <person name="Lopez P.J."/>
            <person name="Lucas S."/>
            <person name="Mangogna M."/>
            <person name="McGinnis K."/>
            <person name="Medlin L.K."/>
            <person name="Montsant A."/>
            <person name="Oudot-Le Secq M.P."/>
            <person name="Napoli C."/>
            <person name="Obornik M."/>
            <person name="Parker M.S."/>
            <person name="Petit J.L."/>
            <person name="Porcel B.M."/>
            <person name="Poulsen N."/>
            <person name="Robison M."/>
            <person name="Rychlewski L."/>
            <person name="Rynearson T.A."/>
            <person name="Schmutz J."/>
            <person name="Shapiro H."/>
            <person name="Siaut M."/>
            <person name="Stanley M."/>
            <person name="Sussman M.R."/>
            <person name="Taylor A.R."/>
            <person name="Vardi A."/>
            <person name="von Dassow P."/>
            <person name="Vyverman W."/>
            <person name="Willis A."/>
            <person name="Wyrwicz L.S."/>
            <person name="Rokhsar D.S."/>
            <person name="Weissenbach J."/>
            <person name="Armbrust E.V."/>
            <person name="Green B.R."/>
            <person name="Van de Peer Y."/>
            <person name="Grigoriev I.V."/>
        </authorList>
    </citation>
    <scope>NUCLEOTIDE SEQUENCE [LARGE SCALE GENOMIC DNA]</scope>
    <source>
        <strain evidence="8 9">CCAP 1055/1</strain>
    </source>
</reference>
<dbReference type="RefSeq" id="XP_002177877.1">
    <property type="nucleotide sequence ID" value="XM_002177841.1"/>
</dbReference>
<protein>
    <recommendedName>
        <fullName evidence="10">EamA domain-containing protein</fullName>
    </recommendedName>
</protein>
<accession>B7FRX8</accession>
<keyword evidence="5 6" id="KW-0472">Membrane</keyword>
<evidence type="ECO:0000256" key="5">
    <source>
        <dbReference type="ARBA" id="ARBA00023136"/>
    </source>
</evidence>
<keyword evidence="2" id="KW-1003">Cell membrane</keyword>
<dbReference type="InterPro" id="IPR051258">
    <property type="entry name" value="Diverse_Substrate_Transporter"/>
</dbReference>
<feature type="signal peptide" evidence="7">
    <location>
        <begin position="1"/>
        <end position="27"/>
    </location>
</feature>
<feature type="chain" id="PRO_5002855349" description="EamA domain-containing protein" evidence="7">
    <location>
        <begin position="28"/>
        <end position="450"/>
    </location>
</feature>
<dbReference type="PANTHER" id="PTHR42920">
    <property type="entry name" value="OS03G0707200 PROTEIN-RELATED"/>
    <property type="match status" value="1"/>
</dbReference>
<evidence type="ECO:0008006" key="10">
    <source>
        <dbReference type="Google" id="ProtNLM"/>
    </source>
</evidence>
<evidence type="ECO:0000256" key="4">
    <source>
        <dbReference type="ARBA" id="ARBA00022989"/>
    </source>
</evidence>
<reference evidence="9" key="2">
    <citation type="submission" date="2008-08" db="EMBL/GenBank/DDBJ databases">
        <authorList>
            <consortium name="Diatom Consortium"/>
            <person name="Grigoriev I."/>
            <person name="Grimwood J."/>
            <person name="Kuo A."/>
            <person name="Otillar R.P."/>
            <person name="Salamov A."/>
            <person name="Detter J.C."/>
            <person name="Lindquist E."/>
            <person name="Shapiro H."/>
            <person name="Lucas S."/>
            <person name="Glavina del Rio T."/>
            <person name="Pitluck S."/>
            <person name="Rokhsar D."/>
            <person name="Bowler C."/>
        </authorList>
    </citation>
    <scope>GENOME REANNOTATION</scope>
    <source>
        <strain evidence="9">CCAP 1055/1</strain>
    </source>
</reference>
<dbReference type="eggNOG" id="ENOG502S2UV">
    <property type="taxonomic scope" value="Eukaryota"/>
</dbReference>
<gene>
    <name evidence="8" type="ORF">PHATRDRAFT_43342</name>
</gene>
<feature type="transmembrane region" description="Helical" evidence="6">
    <location>
        <begin position="217"/>
        <end position="238"/>
    </location>
</feature>
<evidence type="ECO:0000256" key="2">
    <source>
        <dbReference type="ARBA" id="ARBA00022475"/>
    </source>
</evidence>
<dbReference type="PaxDb" id="2850-Phatr43342"/>